<feature type="domain" description="Peripheral subunit-binding (PSBD)" evidence="8">
    <location>
        <begin position="214"/>
        <end position="251"/>
    </location>
</feature>
<name>A0A545AXS6_9ACTN</name>
<dbReference type="InterPro" id="IPR023213">
    <property type="entry name" value="CAT-like_dom_sf"/>
</dbReference>
<feature type="compositionally biased region" description="Low complexity" evidence="7">
    <location>
        <begin position="118"/>
        <end position="137"/>
    </location>
</feature>
<dbReference type="Proteomes" id="UP000317982">
    <property type="component" value="Unassembled WGS sequence"/>
</dbReference>
<dbReference type="EMBL" id="VIRS01000003">
    <property type="protein sequence ID" value="TQS46136.1"/>
    <property type="molecule type" value="Genomic_DNA"/>
</dbReference>
<dbReference type="InterPro" id="IPR000089">
    <property type="entry name" value="Biotin_lipoyl"/>
</dbReference>
<dbReference type="PROSITE" id="PS51826">
    <property type="entry name" value="PSBD"/>
    <property type="match status" value="1"/>
</dbReference>
<evidence type="ECO:0000256" key="3">
    <source>
        <dbReference type="ARBA" id="ARBA00022679"/>
    </source>
</evidence>
<dbReference type="SUPFAM" id="SSF51230">
    <property type="entry name" value="Single hybrid motif"/>
    <property type="match status" value="1"/>
</dbReference>
<comment type="caution">
    <text evidence="9">The sequence shown here is derived from an EMBL/GenBank/DDBJ whole genome shotgun (WGS) entry which is preliminary data.</text>
</comment>
<dbReference type="Gene3D" id="3.30.559.10">
    <property type="entry name" value="Chloramphenicol acetyltransferase-like domain"/>
    <property type="match status" value="1"/>
</dbReference>
<evidence type="ECO:0000313" key="9">
    <source>
        <dbReference type="EMBL" id="TQS46136.1"/>
    </source>
</evidence>
<dbReference type="RefSeq" id="WP_142703543.1">
    <property type="nucleotide sequence ID" value="NZ_VIRS01000003.1"/>
</dbReference>
<proteinExistence type="inferred from homology"/>
<dbReference type="Pfam" id="PF00364">
    <property type="entry name" value="Biotin_lipoyl"/>
    <property type="match status" value="1"/>
</dbReference>
<dbReference type="Pfam" id="PF00198">
    <property type="entry name" value="2-oxoacid_dh"/>
    <property type="match status" value="1"/>
</dbReference>
<evidence type="ECO:0000256" key="6">
    <source>
        <dbReference type="RuleBase" id="RU003423"/>
    </source>
</evidence>
<sequence length="518" mass="50888">MHILHLPRLGQTMQVGVITNWVVEVGKPFEVGDVLYELETEKNRVEIEAKVPGTLRRILVADNEPLDIGTSIAAVADPGEEVDDPAIDAALAAEATGAPAPTDAPAVAAPPSAGAVAVAGTGASAPGADAGAPSAGAPGAGAGAGAQSAGAGVIGGGTPGAGAEVPAVLAGASPTAVGSGAAAAGAGSVGVDLRPGGASANGTGSDGGGPGRRRVVPRARRVARDLGVDLDGVAGSGPEGQVTIADVEAFAVARATAAQSAAPAALADPTAGRTAAAGTVAAGSAADSVPAGARGGWSVGADGGRFEQLAGVPRAMADSVSRAWRDIPQFVQQITVDATGLLARRETPNGRATLTDLVISAVAAALGEVPQVNARYHDGGLEHYDLTNVGVAVATDRGLIVPTIAGVNPVDVTGIGRRLRELTDRAQHGTLRADDQAPAAVTVSNLGRYGVETGVPLVTEGQTALVFVGAVVERVAVVNGGIVVQPQMGIAIAYDHRVLDGLTAAKFTGALKARLEAR</sequence>
<evidence type="ECO:0000256" key="5">
    <source>
        <dbReference type="ARBA" id="ARBA00023315"/>
    </source>
</evidence>
<comment type="similarity">
    <text evidence="2 6">Belongs to the 2-oxoacid dehydrogenase family.</text>
</comment>
<keyword evidence="3 6" id="KW-0808">Transferase</keyword>
<gene>
    <name evidence="9" type="ORF">FL583_06555</name>
</gene>
<dbReference type="GO" id="GO:0031405">
    <property type="term" value="F:lipoic acid binding"/>
    <property type="evidence" value="ECO:0007669"/>
    <property type="project" value="TreeGrafter"/>
</dbReference>
<reference evidence="9 10" key="1">
    <citation type="submission" date="2019-07" db="EMBL/GenBank/DDBJ databases">
        <title>Cryptosporangium phraense sp. nov., isolated from plant litter.</title>
        <authorList>
            <person name="Suriyachadkun C."/>
        </authorList>
    </citation>
    <scope>NUCLEOTIDE SEQUENCE [LARGE SCALE GENOMIC DNA]</scope>
    <source>
        <strain evidence="9 10">A-T 5661</strain>
    </source>
</reference>
<dbReference type="EC" id="2.3.1.-" evidence="6"/>
<dbReference type="InterPro" id="IPR011053">
    <property type="entry name" value="Single_hybrid_motif"/>
</dbReference>
<evidence type="ECO:0000256" key="2">
    <source>
        <dbReference type="ARBA" id="ARBA00007317"/>
    </source>
</evidence>
<dbReference type="PANTHER" id="PTHR43178:SF5">
    <property type="entry name" value="LIPOAMIDE ACYLTRANSFERASE COMPONENT OF BRANCHED-CHAIN ALPHA-KETO ACID DEHYDROGENASE COMPLEX, MITOCHONDRIAL"/>
    <property type="match status" value="1"/>
</dbReference>
<protein>
    <recommendedName>
        <fullName evidence="6">Dihydrolipoamide acetyltransferase component of pyruvate dehydrogenase complex</fullName>
        <ecNumber evidence="6">2.3.1.-</ecNumber>
    </recommendedName>
</protein>
<dbReference type="InterPro" id="IPR036625">
    <property type="entry name" value="E3-bd_dom_sf"/>
</dbReference>
<dbReference type="AlphaFoldDB" id="A0A545AXS6"/>
<dbReference type="OrthoDB" id="9805770at2"/>
<dbReference type="GO" id="GO:0016407">
    <property type="term" value="F:acetyltransferase activity"/>
    <property type="evidence" value="ECO:0007669"/>
    <property type="project" value="TreeGrafter"/>
</dbReference>
<dbReference type="InterPro" id="IPR050743">
    <property type="entry name" value="2-oxoacid_DH_E2_comp"/>
</dbReference>
<dbReference type="SUPFAM" id="SSF52777">
    <property type="entry name" value="CoA-dependent acyltransferases"/>
    <property type="match status" value="1"/>
</dbReference>
<feature type="region of interest" description="Disordered" evidence="7">
    <location>
        <begin position="118"/>
        <end position="149"/>
    </location>
</feature>
<keyword evidence="5 6" id="KW-0012">Acyltransferase</keyword>
<dbReference type="CDD" id="cd06849">
    <property type="entry name" value="lipoyl_domain"/>
    <property type="match status" value="1"/>
</dbReference>
<dbReference type="GO" id="GO:0005737">
    <property type="term" value="C:cytoplasm"/>
    <property type="evidence" value="ECO:0007669"/>
    <property type="project" value="TreeGrafter"/>
</dbReference>
<evidence type="ECO:0000256" key="4">
    <source>
        <dbReference type="ARBA" id="ARBA00022823"/>
    </source>
</evidence>
<dbReference type="Pfam" id="PF02817">
    <property type="entry name" value="E3_binding"/>
    <property type="match status" value="1"/>
</dbReference>
<dbReference type="InParanoid" id="A0A545AXS6"/>
<comment type="cofactor">
    <cofactor evidence="1 6">
        <name>(R)-lipoate</name>
        <dbReference type="ChEBI" id="CHEBI:83088"/>
    </cofactor>
</comment>
<dbReference type="Gene3D" id="2.40.50.100">
    <property type="match status" value="1"/>
</dbReference>
<dbReference type="InterPro" id="IPR004167">
    <property type="entry name" value="PSBD"/>
</dbReference>
<evidence type="ECO:0000256" key="7">
    <source>
        <dbReference type="SAM" id="MobiDB-lite"/>
    </source>
</evidence>
<evidence type="ECO:0000259" key="8">
    <source>
        <dbReference type="PROSITE" id="PS51826"/>
    </source>
</evidence>
<accession>A0A545AXS6</accession>
<dbReference type="PANTHER" id="PTHR43178">
    <property type="entry name" value="DIHYDROLIPOAMIDE ACETYLTRANSFERASE COMPONENT OF PYRUVATE DEHYDROGENASE COMPLEX"/>
    <property type="match status" value="1"/>
</dbReference>
<keyword evidence="4 6" id="KW-0450">Lipoyl</keyword>
<dbReference type="SUPFAM" id="SSF47005">
    <property type="entry name" value="Peripheral subunit-binding domain of 2-oxo acid dehydrogenase complex"/>
    <property type="match status" value="1"/>
</dbReference>
<dbReference type="InterPro" id="IPR001078">
    <property type="entry name" value="2-oxoacid_DH_actylTfrase"/>
</dbReference>
<feature type="region of interest" description="Disordered" evidence="7">
    <location>
        <begin position="195"/>
        <end position="215"/>
    </location>
</feature>
<dbReference type="Gene3D" id="4.10.320.10">
    <property type="entry name" value="E3-binding domain"/>
    <property type="match status" value="1"/>
</dbReference>
<keyword evidence="10" id="KW-1185">Reference proteome</keyword>
<evidence type="ECO:0000256" key="1">
    <source>
        <dbReference type="ARBA" id="ARBA00001938"/>
    </source>
</evidence>
<organism evidence="9 10">
    <name type="scientific">Cryptosporangium phraense</name>
    <dbReference type="NCBI Taxonomy" id="2593070"/>
    <lineage>
        <taxon>Bacteria</taxon>
        <taxon>Bacillati</taxon>
        <taxon>Actinomycetota</taxon>
        <taxon>Actinomycetes</taxon>
        <taxon>Cryptosporangiales</taxon>
        <taxon>Cryptosporangiaceae</taxon>
        <taxon>Cryptosporangium</taxon>
    </lineage>
</organism>
<evidence type="ECO:0000313" key="10">
    <source>
        <dbReference type="Proteomes" id="UP000317982"/>
    </source>
</evidence>